<dbReference type="Gene3D" id="3.30.565.10">
    <property type="entry name" value="Histidine kinase-like ATPase, C-terminal domain"/>
    <property type="match status" value="1"/>
</dbReference>
<feature type="domain" description="PAC" evidence="17">
    <location>
        <begin position="534"/>
        <end position="586"/>
    </location>
</feature>
<dbReference type="InterPro" id="IPR013655">
    <property type="entry name" value="PAS_fold_3"/>
</dbReference>
<dbReference type="Gene3D" id="3.30.450.20">
    <property type="entry name" value="PAS domain"/>
    <property type="match status" value="4"/>
</dbReference>
<evidence type="ECO:0000256" key="1">
    <source>
        <dbReference type="ARBA" id="ARBA00000085"/>
    </source>
</evidence>
<dbReference type="SMART" id="SM00091">
    <property type="entry name" value="PAS"/>
    <property type="match status" value="3"/>
</dbReference>
<keyword evidence="13" id="KW-0157">Chromophore</keyword>
<evidence type="ECO:0000313" key="19">
    <source>
        <dbReference type="Proteomes" id="UP000198824"/>
    </source>
</evidence>
<keyword evidence="11" id="KW-0418">Kinase</keyword>
<evidence type="ECO:0000313" key="18">
    <source>
        <dbReference type="EMBL" id="SFR80483.1"/>
    </source>
</evidence>
<evidence type="ECO:0000256" key="3">
    <source>
        <dbReference type="ARBA" id="ARBA00022543"/>
    </source>
</evidence>
<evidence type="ECO:0000256" key="5">
    <source>
        <dbReference type="ARBA" id="ARBA00022606"/>
    </source>
</evidence>
<accession>A0A1I6JND1</accession>
<dbReference type="SUPFAM" id="SSF55785">
    <property type="entry name" value="PYP-like sensor domain (PAS domain)"/>
    <property type="match status" value="3"/>
</dbReference>
<feature type="domain" description="PAC" evidence="17">
    <location>
        <begin position="404"/>
        <end position="456"/>
    </location>
</feature>
<evidence type="ECO:0000259" key="17">
    <source>
        <dbReference type="PROSITE" id="PS50113"/>
    </source>
</evidence>
<dbReference type="PANTHER" id="PTHR41523">
    <property type="entry name" value="TWO-COMPONENT SYSTEM SENSOR PROTEIN"/>
    <property type="match status" value="1"/>
</dbReference>
<dbReference type="SUPFAM" id="SSF55781">
    <property type="entry name" value="GAF domain-like"/>
    <property type="match status" value="1"/>
</dbReference>
<keyword evidence="3" id="KW-0600">Photoreceptor protein</keyword>
<evidence type="ECO:0000256" key="8">
    <source>
        <dbReference type="ARBA" id="ARBA00022679"/>
    </source>
</evidence>
<keyword evidence="6" id="KW-0285">Flavoprotein</keyword>
<dbReference type="OrthoDB" id="9760752at2"/>
<reference evidence="18 19" key="1">
    <citation type="submission" date="2016-10" db="EMBL/GenBank/DDBJ databases">
        <authorList>
            <person name="de Groot N.N."/>
        </authorList>
    </citation>
    <scope>NUCLEOTIDE SEQUENCE [LARGE SCALE GENOMIC DNA]</scope>
    <source>
        <strain evidence="18 19">S5-249</strain>
    </source>
</reference>
<feature type="domain" description="PAS" evidence="16">
    <location>
        <begin position="587"/>
        <end position="659"/>
    </location>
</feature>
<dbReference type="InterPro" id="IPR036890">
    <property type="entry name" value="HATPase_C_sf"/>
</dbReference>
<dbReference type="SMART" id="SM00911">
    <property type="entry name" value="HWE_HK"/>
    <property type="match status" value="1"/>
</dbReference>
<dbReference type="PROSITE" id="PS50113">
    <property type="entry name" value="PAC"/>
    <property type="match status" value="3"/>
</dbReference>
<dbReference type="RefSeq" id="WP_093310410.1">
    <property type="nucleotide sequence ID" value="NZ_FOZG01000001.1"/>
</dbReference>
<dbReference type="GO" id="GO:0009881">
    <property type="term" value="F:photoreceptor activity"/>
    <property type="evidence" value="ECO:0007669"/>
    <property type="project" value="UniProtKB-KW"/>
</dbReference>
<evidence type="ECO:0000256" key="9">
    <source>
        <dbReference type="ARBA" id="ARBA00022737"/>
    </source>
</evidence>
<keyword evidence="8" id="KW-0808">Transferase</keyword>
<keyword evidence="9" id="KW-0677">Repeat</keyword>
<dbReference type="PANTHER" id="PTHR41523:SF8">
    <property type="entry name" value="ETHYLENE RESPONSE SENSOR PROTEIN"/>
    <property type="match status" value="1"/>
</dbReference>
<dbReference type="InterPro" id="IPR000700">
    <property type="entry name" value="PAS-assoc_C"/>
</dbReference>
<gene>
    <name evidence="18" type="ORF">SAMN05192580_0581</name>
</gene>
<dbReference type="GO" id="GO:0005524">
    <property type="term" value="F:ATP binding"/>
    <property type="evidence" value="ECO:0007669"/>
    <property type="project" value="UniProtKB-KW"/>
</dbReference>
<keyword evidence="19" id="KW-1185">Reference proteome</keyword>
<evidence type="ECO:0000256" key="12">
    <source>
        <dbReference type="ARBA" id="ARBA00022840"/>
    </source>
</evidence>
<evidence type="ECO:0000256" key="11">
    <source>
        <dbReference type="ARBA" id="ARBA00022777"/>
    </source>
</evidence>
<dbReference type="EMBL" id="FOZG01000001">
    <property type="protein sequence ID" value="SFR80483.1"/>
    <property type="molecule type" value="Genomic_DNA"/>
</dbReference>
<feature type="domain" description="PAC" evidence="17">
    <location>
        <begin position="662"/>
        <end position="714"/>
    </location>
</feature>
<evidence type="ECO:0000256" key="15">
    <source>
        <dbReference type="ARBA" id="ARBA00023170"/>
    </source>
</evidence>
<dbReference type="Proteomes" id="UP000198824">
    <property type="component" value="Unassembled WGS sequence"/>
</dbReference>
<dbReference type="InterPro" id="IPR035965">
    <property type="entry name" value="PAS-like_dom_sf"/>
</dbReference>
<dbReference type="Gene3D" id="3.30.450.40">
    <property type="match status" value="1"/>
</dbReference>
<evidence type="ECO:0000256" key="10">
    <source>
        <dbReference type="ARBA" id="ARBA00022741"/>
    </source>
</evidence>
<keyword evidence="10" id="KW-0547">Nucleotide-binding</keyword>
<dbReference type="InterPro" id="IPR001610">
    <property type="entry name" value="PAC"/>
</dbReference>
<comment type="catalytic activity">
    <reaction evidence="1">
        <text>ATP + protein L-histidine = ADP + protein N-phospho-L-histidine.</text>
        <dbReference type="EC" id="2.7.13.3"/>
    </reaction>
</comment>
<keyword evidence="14" id="KW-0843">Virulence</keyword>
<dbReference type="Pfam" id="PF13185">
    <property type="entry name" value="GAF_2"/>
    <property type="match status" value="1"/>
</dbReference>
<dbReference type="CDD" id="cd00130">
    <property type="entry name" value="PAS"/>
    <property type="match status" value="2"/>
</dbReference>
<dbReference type="STRING" id="1166337.SAMN05192580_0581"/>
<evidence type="ECO:0000256" key="2">
    <source>
        <dbReference type="ARBA" id="ARBA00012438"/>
    </source>
</evidence>
<dbReference type="InterPro" id="IPR029016">
    <property type="entry name" value="GAF-like_dom_sf"/>
</dbReference>
<dbReference type="InterPro" id="IPR000014">
    <property type="entry name" value="PAS"/>
</dbReference>
<dbReference type="Pfam" id="PF07536">
    <property type="entry name" value="HWE_HK"/>
    <property type="match status" value="1"/>
</dbReference>
<evidence type="ECO:0000256" key="14">
    <source>
        <dbReference type="ARBA" id="ARBA00023026"/>
    </source>
</evidence>
<proteinExistence type="predicted"/>
<dbReference type="AlphaFoldDB" id="A0A1I6JND1"/>
<evidence type="ECO:0000256" key="4">
    <source>
        <dbReference type="ARBA" id="ARBA00022553"/>
    </source>
</evidence>
<evidence type="ECO:0000256" key="13">
    <source>
        <dbReference type="ARBA" id="ARBA00022991"/>
    </source>
</evidence>
<feature type="domain" description="PAS" evidence="16">
    <location>
        <begin position="457"/>
        <end position="532"/>
    </location>
</feature>
<name>A0A1I6JND1_9SPHN</name>
<dbReference type="InterPro" id="IPR003018">
    <property type="entry name" value="GAF"/>
</dbReference>
<organism evidence="18 19">
    <name type="scientific">Sphingomonas jatrophae</name>
    <dbReference type="NCBI Taxonomy" id="1166337"/>
    <lineage>
        <taxon>Bacteria</taxon>
        <taxon>Pseudomonadati</taxon>
        <taxon>Pseudomonadota</taxon>
        <taxon>Alphaproteobacteria</taxon>
        <taxon>Sphingomonadales</taxon>
        <taxon>Sphingomonadaceae</taxon>
        <taxon>Sphingomonas</taxon>
    </lineage>
</organism>
<dbReference type="GO" id="GO:0004673">
    <property type="term" value="F:protein histidine kinase activity"/>
    <property type="evidence" value="ECO:0007669"/>
    <property type="project" value="UniProtKB-EC"/>
</dbReference>
<dbReference type="EC" id="2.7.13.3" evidence="2"/>
<dbReference type="InterPro" id="IPR011102">
    <property type="entry name" value="Sig_transdc_His_kinase_HWE"/>
</dbReference>
<keyword evidence="7" id="KW-0288">FMN</keyword>
<dbReference type="PROSITE" id="PS50112">
    <property type="entry name" value="PAS"/>
    <property type="match status" value="2"/>
</dbReference>
<evidence type="ECO:0000256" key="7">
    <source>
        <dbReference type="ARBA" id="ARBA00022643"/>
    </source>
</evidence>
<sequence length="923" mass="104934">MREQPNQPSVDDVIITEQLLSRPSRAPDWKMEAAILATLARETAERPSEVLQKLTDCIVAHGIAPSAGISLLEGDHFRWDALSGIWAHFRDSELPISASPCGVVIARNEVLLFERPDLVFSGPPVEPEVAETLLVPFHLDARPIGTLWVVSHEGGRRFDREDKRLLTNLSQFAASAFQIRVRTRELAEHRDLLRATMDASTDMIQVFRALRDDAGEIVDFEWLLNNHASESRYGEVRGERLLEKNPGVVREGIFDTFKQVTETGITQQNERHYVHEQFDGWFLQTVVKLDDGVATTTKDITAWKASQMEVLRLNEEVARARLHESEARLAAVFEALPVGVHVADRDGTTLLTNANLRRFLPNGTIPSRDPERGDRWRAWDADRRLIPPSEFPGSRSSRGETVVPGIEMLYRDDDGREIWTSVSSVPIRNEHGEITGQVGVISDIDVLKRTAEALRESEERLREFGEASQNVLWIRDADTLQWTYLTPAFEAIYGLKVEQVLAGRGLTQWLDLVVEEDRARVTAEIDRVRRGESITFEYRVRRPDGEMRWLRDTDFPIRTADGRVERIGGIGEDITHIKQAQHALERSEERLRSAVEVGKIGMWDWDVRTGETTWSDEHFRMEGYEVGEVKPSYERWLERVHPDDRSAAQAALRTSMHERTDYAHEFRSLHPDQTVHWLSARGRFFYDEREEPTRMVGAMIDVTDRRLWEDRQQTLLAELQHRVRNILAVIRSLIRRTHEPGQSAEEFIQHLEGRIDALARTQVLLTRGAGAGVDLELLILDELTAQAARRDSVVLDGPPVALPPKVAEVLTLAVHELATNAVKYGALSGSEGLVTIHWHEEQRAGQRWLLLRWIEEGVHVVQSAPRRQGFGTELITRRIPYELQGRGSLNLRPGGIVCELEVPLIERASILQTDVHLQTTPDS</sequence>
<dbReference type="Gene3D" id="2.10.70.100">
    <property type="match status" value="1"/>
</dbReference>
<evidence type="ECO:0000256" key="6">
    <source>
        <dbReference type="ARBA" id="ARBA00022630"/>
    </source>
</evidence>
<keyword evidence="12" id="KW-0067">ATP-binding</keyword>
<evidence type="ECO:0000259" key="16">
    <source>
        <dbReference type="PROSITE" id="PS50112"/>
    </source>
</evidence>
<protein>
    <recommendedName>
        <fullName evidence="2">histidine kinase</fullName>
        <ecNumber evidence="2">2.7.13.3</ecNumber>
    </recommendedName>
</protein>
<dbReference type="Pfam" id="PF13426">
    <property type="entry name" value="PAS_9"/>
    <property type="match status" value="1"/>
</dbReference>
<dbReference type="SMART" id="SM00086">
    <property type="entry name" value="PAC"/>
    <property type="match status" value="3"/>
</dbReference>
<dbReference type="Pfam" id="PF08447">
    <property type="entry name" value="PAS_3"/>
    <property type="match status" value="2"/>
</dbReference>
<keyword evidence="5" id="KW-0716">Sensory transduction</keyword>
<keyword evidence="4" id="KW-0597">Phosphoprotein</keyword>
<dbReference type="NCBIfam" id="TIGR00229">
    <property type="entry name" value="sensory_box"/>
    <property type="match status" value="3"/>
</dbReference>
<keyword evidence="15" id="KW-0675">Receptor</keyword>